<organism evidence="1 2">
    <name type="scientific">Aphanomyces euteiches</name>
    <dbReference type="NCBI Taxonomy" id="100861"/>
    <lineage>
        <taxon>Eukaryota</taxon>
        <taxon>Sar</taxon>
        <taxon>Stramenopiles</taxon>
        <taxon>Oomycota</taxon>
        <taxon>Saprolegniomycetes</taxon>
        <taxon>Saprolegniales</taxon>
        <taxon>Verrucalvaceae</taxon>
        <taxon>Aphanomyces</taxon>
    </lineage>
</organism>
<reference evidence="1 2" key="1">
    <citation type="submission" date="2019-07" db="EMBL/GenBank/DDBJ databases">
        <title>Genomics analysis of Aphanomyces spp. identifies a new class of oomycete effector associated with host adaptation.</title>
        <authorList>
            <person name="Gaulin E."/>
        </authorList>
    </citation>
    <scope>NUCLEOTIDE SEQUENCE [LARGE SCALE GENOMIC DNA]</scope>
    <source>
        <strain evidence="1 2">ATCC 201684</strain>
    </source>
</reference>
<evidence type="ECO:0000313" key="1">
    <source>
        <dbReference type="EMBL" id="KAF0739168.1"/>
    </source>
</evidence>
<dbReference type="AlphaFoldDB" id="A0A6G0XG67"/>
<dbReference type="EMBL" id="VJMJ01000066">
    <property type="protein sequence ID" value="KAF0739168.1"/>
    <property type="molecule type" value="Genomic_DNA"/>
</dbReference>
<name>A0A6G0XG67_9STRA</name>
<accession>A0A6G0XG67</accession>
<comment type="caution">
    <text evidence="1">The sequence shown here is derived from an EMBL/GenBank/DDBJ whole genome shotgun (WGS) entry which is preliminary data.</text>
</comment>
<dbReference type="Proteomes" id="UP000481153">
    <property type="component" value="Unassembled WGS sequence"/>
</dbReference>
<keyword evidence="2" id="KW-1185">Reference proteome</keyword>
<evidence type="ECO:0000313" key="2">
    <source>
        <dbReference type="Proteomes" id="UP000481153"/>
    </source>
</evidence>
<sequence length="363" mass="42713">MAQSDTRTGRLVNRKSYYREMDKMYREERKLVKTYYVNKAQELEEILRALQAKRQGTALPWKVVAEAMKDGLDSAERERQDLRHKLLMSLSKIQHVYFRHSIDDNVSTWRDTTLTVNPDARRLGMEWISKKMFHNVDRIFHQYGFPPRESSDPFTTIDMNLYEDRRYEVVMAVQSTLEMPPTDAFVSLCCDRILTFMLIFFASEISKNTIKEAHDGKYFLHQMLTSMGNFDVFINVMTTAFREKDRYLVVAQNIQEDETVKSSGPRTHRTFWMDMNCLANGSWNCRVLQVLSTEGSCSWEDKAKHWGFSLADAPNASHQALFKRRLIQKCQIMAAHISTFLRRLQRQADAKQVYERAIERFLH</sequence>
<protein>
    <submittedName>
        <fullName evidence="1">Uncharacterized protein</fullName>
    </submittedName>
</protein>
<gene>
    <name evidence="1" type="ORF">Ae201684_005094</name>
</gene>
<proteinExistence type="predicted"/>
<dbReference type="VEuPathDB" id="FungiDB:AeMF1_015325"/>